<dbReference type="AlphaFoldDB" id="A0A0C3E475"/>
<dbReference type="InParanoid" id="A0A0C3E475"/>
<dbReference type="Pfam" id="PF11905">
    <property type="entry name" value="DUF3425"/>
    <property type="match status" value="1"/>
</dbReference>
<dbReference type="STRING" id="913774.A0A0C3E475"/>
<dbReference type="PANTHER" id="PTHR38116:SF5">
    <property type="entry name" value="BZIP DOMAIN-CONTAINING PROTEIN"/>
    <property type="match status" value="1"/>
</dbReference>
<evidence type="ECO:0000313" key="2">
    <source>
        <dbReference type="Proteomes" id="UP000054321"/>
    </source>
</evidence>
<name>A0A0C3E475_OIDMZ</name>
<dbReference type="HOGENOM" id="CLU_033726_4_3_1"/>
<dbReference type="PANTHER" id="PTHR38116">
    <property type="entry name" value="CHROMOSOME 7, WHOLE GENOME SHOTGUN SEQUENCE"/>
    <property type="match status" value="1"/>
</dbReference>
<reference evidence="2" key="2">
    <citation type="submission" date="2015-01" db="EMBL/GenBank/DDBJ databases">
        <title>Evolutionary Origins and Diversification of the Mycorrhizal Mutualists.</title>
        <authorList>
            <consortium name="DOE Joint Genome Institute"/>
            <consortium name="Mycorrhizal Genomics Consortium"/>
            <person name="Kohler A."/>
            <person name="Kuo A."/>
            <person name="Nagy L.G."/>
            <person name="Floudas D."/>
            <person name="Copeland A."/>
            <person name="Barry K.W."/>
            <person name="Cichocki N."/>
            <person name="Veneault-Fourrey C."/>
            <person name="LaButti K."/>
            <person name="Lindquist E.A."/>
            <person name="Lipzen A."/>
            <person name="Lundell T."/>
            <person name="Morin E."/>
            <person name="Murat C."/>
            <person name="Riley R."/>
            <person name="Ohm R."/>
            <person name="Sun H."/>
            <person name="Tunlid A."/>
            <person name="Henrissat B."/>
            <person name="Grigoriev I.V."/>
            <person name="Hibbett D.S."/>
            <person name="Martin F."/>
        </authorList>
    </citation>
    <scope>NUCLEOTIDE SEQUENCE [LARGE SCALE GENOMIC DNA]</scope>
    <source>
        <strain evidence="2">Zn</strain>
    </source>
</reference>
<reference evidence="1 2" key="1">
    <citation type="submission" date="2014-04" db="EMBL/GenBank/DDBJ databases">
        <authorList>
            <consortium name="DOE Joint Genome Institute"/>
            <person name="Kuo A."/>
            <person name="Martino E."/>
            <person name="Perotto S."/>
            <person name="Kohler A."/>
            <person name="Nagy L.G."/>
            <person name="Floudas D."/>
            <person name="Copeland A."/>
            <person name="Barry K.W."/>
            <person name="Cichocki N."/>
            <person name="Veneault-Fourrey C."/>
            <person name="LaButti K."/>
            <person name="Lindquist E.A."/>
            <person name="Lipzen A."/>
            <person name="Lundell T."/>
            <person name="Morin E."/>
            <person name="Murat C."/>
            <person name="Sun H."/>
            <person name="Tunlid A."/>
            <person name="Henrissat B."/>
            <person name="Grigoriev I.V."/>
            <person name="Hibbett D.S."/>
            <person name="Martin F."/>
            <person name="Nordberg H.P."/>
            <person name="Cantor M.N."/>
            <person name="Hua S.X."/>
        </authorList>
    </citation>
    <scope>NUCLEOTIDE SEQUENCE [LARGE SCALE GENOMIC DNA]</scope>
    <source>
        <strain evidence="1 2">Zn</strain>
    </source>
</reference>
<dbReference type="Proteomes" id="UP000054321">
    <property type="component" value="Unassembled WGS sequence"/>
</dbReference>
<dbReference type="EMBL" id="KN832870">
    <property type="protein sequence ID" value="KIN09148.1"/>
    <property type="molecule type" value="Genomic_DNA"/>
</dbReference>
<organism evidence="1 2">
    <name type="scientific">Oidiodendron maius (strain Zn)</name>
    <dbReference type="NCBI Taxonomy" id="913774"/>
    <lineage>
        <taxon>Eukaryota</taxon>
        <taxon>Fungi</taxon>
        <taxon>Dikarya</taxon>
        <taxon>Ascomycota</taxon>
        <taxon>Pezizomycotina</taxon>
        <taxon>Leotiomycetes</taxon>
        <taxon>Leotiomycetes incertae sedis</taxon>
        <taxon>Myxotrichaceae</taxon>
        <taxon>Oidiodendron</taxon>
    </lineage>
</organism>
<gene>
    <name evidence="1" type="ORF">OIDMADRAFT_108131</name>
</gene>
<dbReference type="InterPro" id="IPR021833">
    <property type="entry name" value="DUF3425"/>
</dbReference>
<proteinExistence type="predicted"/>
<dbReference type="OrthoDB" id="5973539at2759"/>
<sequence length="223" mass="24936">MHDSTSHGAGHECVASSTQLRTDKILAVQNSNKAYVAPLPDIHRNNIRIKQLLFVAACVANASLLGLPIEGLDCDSAESPFFRNCISESAAKDSCLNDFLHLNTYLRPSATQLTICHHPYIDVLPFPTFRERLIRLACSDQPIINEDELCNDLENDGLICWGSSLGGGSSAVGSGAPWDIRSWEAQDWFVKKWWILIGGVDGEIFKQTQWWREMRGEKACYPW</sequence>
<protein>
    <submittedName>
        <fullName evidence="1">Uncharacterized protein</fullName>
    </submittedName>
</protein>
<keyword evidence="2" id="KW-1185">Reference proteome</keyword>
<accession>A0A0C3E475</accession>
<evidence type="ECO:0000313" key="1">
    <source>
        <dbReference type="EMBL" id="KIN09148.1"/>
    </source>
</evidence>